<gene>
    <name evidence="4" type="ORF">ACEZDJ_06070</name>
</gene>
<dbReference type="Pfam" id="PF14031">
    <property type="entry name" value="D-ser_dehydrat"/>
    <property type="match status" value="1"/>
</dbReference>
<keyword evidence="5" id="KW-1185">Reference proteome</keyword>
<keyword evidence="2" id="KW-0456">Lyase</keyword>
<dbReference type="Gene3D" id="2.40.37.20">
    <property type="entry name" value="D-serine dehydratase-like domain"/>
    <property type="match status" value="1"/>
</dbReference>
<sequence>MQPALRLPQHPVRSIVDHLALEQLGSTLLDWRFKGMPPARAGGTVAELVAAEPSLFEDGFTTPVLTLDADALRHNLALMARWTAAHGLAFAPHGKTPLAPQLYRRQLELGAWGITAAMPSHLRMYRAFGVPQVFLANELVDPAALAWLAAELDADPGFRFVCYVDSVRGVELMEAALPTGVRPVDVVVELGADGARTGVRGVAAAVELARRAAASQRLRLVGVAGYEGTIATVDDRALVRAWLADLVETAHRVDAAGLFAGTEEIVVSAGGSEHFDLVAEALTEPALRLSRPVLRLLRSGAYVTHDALHYAGISPLRDAAEAERLRPALRLWAQVVSRPEPGLALLNAGKRDLPYDLGLPLPELVRDPGTGAQRPAAGLTVDKLADQHAFVTVAPGAEVNVGDWVALGLSHPCTAFEKWQLIPEVEADGTVVDLIRTFF</sequence>
<evidence type="ECO:0000256" key="1">
    <source>
        <dbReference type="ARBA" id="ARBA00005323"/>
    </source>
</evidence>
<dbReference type="PANTHER" id="PTHR28004">
    <property type="entry name" value="ZGC:162816-RELATED"/>
    <property type="match status" value="1"/>
</dbReference>
<dbReference type="SMART" id="SM01119">
    <property type="entry name" value="D-ser_dehydrat"/>
    <property type="match status" value="1"/>
</dbReference>
<dbReference type="Proteomes" id="UP001592528">
    <property type="component" value="Unassembled WGS sequence"/>
</dbReference>
<name>A0ABV6UHD1_9ACTN</name>
<dbReference type="GO" id="GO:0008784">
    <property type="term" value="F:alanine racemase activity"/>
    <property type="evidence" value="ECO:0007669"/>
    <property type="project" value="UniProtKB-EC"/>
</dbReference>
<dbReference type="InterPro" id="IPR026956">
    <property type="entry name" value="D-ser_dehydrat-like_dom"/>
</dbReference>
<dbReference type="Gene3D" id="3.20.20.10">
    <property type="entry name" value="Alanine racemase"/>
    <property type="match status" value="1"/>
</dbReference>
<protein>
    <submittedName>
        <fullName evidence="4">Alanine racemase</fullName>
        <ecNumber evidence="4">5.1.1.1</ecNumber>
    </submittedName>
</protein>
<dbReference type="InterPro" id="IPR042208">
    <property type="entry name" value="D-ser_dehydrat-like_sf"/>
</dbReference>
<organism evidence="4 5">
    <name type="scientific">Streptacidiphilus cavernicola</name>
    <dbReference type="NCBI Taxonomy" id="3342716"/>
    <lineage>
        <taxon>Bacteria</taxon>
        <taxon>Bacillati</taxon>
        <taxon>Actinomycetota</taxon>
        <taxon>Actinomycetes</taxon>
        <taxon>Kitasatosporales</taxon>
        <taxon>Streptomycetaceae</taxon>
        <taxon>Streptacidiphilus</taxon>
    </lineage>
</organism>
<reference evidence="4 5" key="1">
    <citation type="submission" date="2024-09" db="EMBL/GenBank/DDBJ databases">
        <authorList>
            <person name="Lee S.D."/>
        </authorList>
    </citation>
    <scope>NUCLEOTIDE SEQUENCE [LARGE SCALE GENOMIC DNA]</scope>
    <source>
        <strain evidence="4 5">N1-5</strain>
    </source>
</reference>
<dbReference type="PANTHER" id="PTHR28004:SF8">
    <property type="entry name" value="D-SERINE DEAMINASE"/>
    <property type="match status" value="1"/>
</dbReference>
<dbReference type="Pfam" id="PF01168">
    <property type="entry name" value="Ala_racemase_N"/>
    <property type="match status" value="1"/>
</dbReference>
<dbReference type="SUPFAM" id="SSF51419">
    <property type="entry name" value="PLP-binding barrel"/>
    <property type="match status" value="1"/>
</dbReference>
<keyword evidence="4" id="KW-0413">Isomerase</keyword>
<dbReference type="RefSeq" id="WP_051725677.1">
    <property type="nucleotide sequence ID" value="NZ_JBHEZZ010000003.1"/>
</dbReference>
<evidence type="ECO:0000313" key="5">
    <source>
        <dbReference type="Proteomes" id="UP001592528"/>
    </source>
</evidence>
<accession>A0ABV6UHD1</accession>
<evidence type="ECO:0000259" key="3">
    <source>
        <dbReference type="SMART" id="SM01119"/>
    </source>
</evidence>
<proteinExistence type="inferred from homology"/>
<dbReference type="InterPro" id="IPR029066">
    <property type="entry name" value="PLP-binding_barrel"/>
</dbReference>
<comment type="similarity">
    <text evidence="1">Belongs to the DSD1 family.</text>
</comment>
<dbReference type="InterPro" id="IPR051466">
    <property type="entry name" value="D-amino_acid_metab_enzyme"/>
</dbReference>
<evidence type="ECO:0000256" key="2">
    <source>
        <dbReference type="ARBA" id="ARBA00023239"/>
    </source>
</evidence>
<evidence type="ECO:0000313" key="4">
    <source>
        <dbReference type="EMBL" id="MFC1400846.1"/>
    </source>
</evidence>
<comment type="caution">
    <text evidence="4">The sequence shown here is derived from an EMBL/GenBank/DDBJ whole genome shotgun (WGS) entry which is preliminary data.</text>
</comment>
<feature type="domain" description="D-serine dehydratase-like" evidence="3">
    <location>
        <begin position="328"/>
        <end position="426"/>
    </location>
</feature>
<dbReference type="EC" id="5.1.1.1" evidence="4"/>
<dbReference type="InterPro" id="IPR001608">
    <property type="entry name" value="Ala_racemase_N"/>
</dbReference>
<dbReference type="EMBL" id="JBHEZZ010000003">
    <property type="protein sequence ID" value="MFC1400846.1"/>
    <property type="molecule type" value="Genomic_DNA"/>
</dbReference>